<dbReference type="PANTHER" id="PTHR42855">
    <property type="entry name" value="ABC TRANSPORTER ATP-BINDING SUBUNIT"/>
    <property type="match status" value="1"/>
</dbReference>
<dbReference type="PROSITE" id="PS00211">
    <property type="entry name" value="ABC_TRANSPORTER_1"/>
    <property type="match status" value="2"/>
</dbReference>
<comment type="caution">
    <text evidence="5">The sequence shown here is derived from an EMBL/GenBank/DDBJ whole genome shotgun (WGS) entry which is preliminary data.</text>
</comment>
<proteinExistence type="predicted"/>
<dbReference type="PROSITE" id="PS50893">
    <property type="entry name" value="ABC_TRANSPORTER_2"/>
    <property type="match status" value="2"/>
</dbReference>
<evidence type="ECO:0000313" key="6">
    <source>
        <dbReference type="Proteomes" id="UP001489509"/>
    </source>
</evidence>
<keyword evidence="1" id="KW-0547">Nucleotide-binding</keyword>
<dbReference type="Proteomes" id="UP001489509">
    <property type="component" value="Unassembled WGS sequence"/>
</dbReference>
<dbReference type="EMBL" id="JBBMFD010000010">
    <property type="protein sequence ID" value="MEQ2440662.1"/>
    <property type="molecule type" value="Genomic_DNA"/>
</dbReference>
<dbReference type="RefSeq" id="WP_349219352.1">
    <property type="nucleotide sequence ID" value="NZ_JBBMFD010000010.1"/>
</dbReference>
<reference evidence="5 6" key="1">
    <citation type="submission" date="2024-03" db="EMBL/GenBank/DDBJ databases">
        <title>Human intestinal bacterial collection.</title>
        <authorList>
            <person name="Pauvert C."/>
            <person name="Hitch T.C.A."/>
            <person name="Clavel T."/>
        </authorList>
    </citation>
    <scope>NUCLEOTIDE SEQUENCE [LARGE SCALE GENOMIC DNA]</scope>
    <source>
        <strain evidence="5 6">CLA-JM-H44</strain>
    </source>
</reference>
<organism evidence="5 6">
    <name type="scientific">Solibaculum intestinale</name>
    <dbReference type="NCBI Taxonomy" id="3133165"/>
    <lineage>
        <taxon>Bacteria</taxon>
        <taxon>Bacillati</taxon>
        <taxon>Bacillota</taxon>
        <taxon>Clostridia</taxon>
        <taxon>Eubacteriales</taxon>
        <taxon>Oscillospiraceae</taxon>
        <taxon>Solibaculum</taxon>
    </lineage>
</organism>
<keyword evidence="6" id="KW-1185">Reference proteome</keyword>
<evidence type="ECO:0000313" key="5">
    <source>
        <dbReference type="EMBL" id="MEQ2440662.1"/>
    </source>
</evidence>
<dbReference type="InterPro" id="IPR027417">
    <property type="entry name" value="P-loop_NTPase"/>
</dbReference>
<dbReference type="Pfam" id="PF00005">
    <property type="entry name" value="ABC_tran"/>
    <property type="match status" value="2"/>
</dbReference>
<keyword evidence="3" id="KW-0175">Coiled coil</keyword>
<sequence length="530" mass="59588">MAIITIEDLTFSYDTSAEDIFSHLSLQLSTDWRLGLIGRNGRGKTTFLNLLMGKYPYRGLISSPVSFDYFPFEVENPERPALQVAREAVAPFTRWEVQMEALLADGSPDMLVQYGQVLEQYEASDGYCIDELLKREANLLQISPGALARPFDTLSFGERTKLLLAALFLRKNRFLLIDEPTNHLDAQGRRAVAQYLRSKSGFLLVSHDRAVLNEAVDHILSFNRSTITLQKGNYDVWEENRKRLDQFEAAQSQRLQKDIRRLNEAAARSADWSGRVEKEKIGSRNSGLRPDRGYLGHKSAKLMKRAKAAEQRLTKAAEEKEALLKDLETKDALKIVTLKPPKPRLLEATGLSLRFGGHTVFDHLSFTVEAGDRVALIGPNGCGKSSLLKLLLGEPLPCEGACRLMSGLTLSYVPQDTSFLSGSLRDFLLSRSLDEPLFKAILRKLDFSRTQFEKRLEELSAGQKKKVLLAASLSKPAHLYLWDEPLNFIDILSRVQLEELLLACKPTILFVEHDAVFADHVATKRVELGI</sequence>
<dbReference type="PANTHER" id="PTHR42855:SF2">
    <property type="entry name" value="DRUG RESISTANCE ABC TRANSPORTER,ATP-BINDING PROTEIN"/>
    <property type="match status" value="1"/>
</dbReference>
<dbReference type="InterPro" id="IPR003439">
    <property type="entry name" value="ABC_transporter-like_ATP-bd"/>
</dbReference>
<dbReference type="InterPro" id="IPR017871">
    <property type="entry name" value="ABC_transporter-like_CS"/>
</dbReference>
<dbReference type="InterPro" id="IPR051309">
    <property type="entry name" value="ABCF_ATPase"/>
</dbReference>
<keyword evidence="2" id="KW-0067">ATP-binding</keyword>
<dbReference type="Gene3D" id="3.40.50.300">
    <property type="entry name" value="P-loop containing nucleotide triphosphate hydrolases"/>
    <property type="match status" value="2"/>
</dbReference>
<dbReference type="SMART" id="SM00382">
    <property type="entry name" value="AAA"/>
    <property type="match status" value="2"/>
</dbReference>
<feature type="coiled-coil region" evidence="3">
    <location>
        <begin position="299"/>
        <end position="330"/>
    </location>
</feature>
<evidence type="ECO:0000256" key="3">
    <source>
        <dbReference type="SAM" id="Coils"/>
    </source>
</evidence>
<dbReference type="InterPro" id="IPR003593">
    <property type="entry name" value="AAA+_ATPase"/>
</dbReference>
<dbReference type="NCBIfam" id="NF000355">
    <property type="entry name" value="ribo_prot_ABC_F"/>
    <property type="match status" value="1"/>
</dbReference>
<gene>
    <name evidence="5" type="primary">abc-f</name>
    <name evidence="5" type="ORF">WMO26_07470</name>
</gene>
<evidence type="ECO:0000256" key="2">
    <source>
        <dbReference type="ARBA" id="ARBA00022840"/>
    </source>
</evidence>
<dbReference type="SUPFAM" id="SSF52540">
    <property type="entry name" value="P-loop containing nucleoside triphosphate hydrolases"/>
    <property type="match status" value="2"/>
</dbReference>
<evidence type="ECO:0000259" key="4">
    <source>
        <dbReference type="PROSITE" id="PS50893"/>
    </source>
</evidence>
<evidence type="ECO:0000256" key="1">
    <source>
        <dbReference type="ARBA" id="ARBA00022741"/>
    </source>
</evidence>
<dbReference type="CDD" id="cd03221">
    <property type="entry name" value="ABCF_EF-3"/>
    <property type="match status" value="1"/>
</dbReference>
<feature type="domain" description="ABC transporter" evidence="4">
    <location>
        <begin position="346"/>
        <end position="530"/>
    </location>
</feature>
<accession>A0ABV1E032</accession>
<name>A0ABV1E032_9FIRM</name>
<feature type="domain" description="ABC transporter" evidence="4">
    <location>
        <begin position="4"/>
        <end position="249"/>
    </location>
</feature>
<protein>
    <submittedName>
        <fullName evidence="5">ABC-F type ribosomal protection protein</fullName>
    </submittedName>
</protein>